<sequence length="486" mass="53339">MTVRINRSGLPLVLLGLFWAVPLSAAEFDHLDACELGGPGTLSVSARCGTLEVAENPADPEGRKIELRFAVVPARASTAQPDPVFFLAGGPGQSAVAVAPMVATALRDIYRDRAMVFLDQRGTGGSNPLDCEIEQEEQWIEMGFEAIDTELRQCMDEWDADVRFYTTAQAVDDVERLRQHLGFDQINLIGGSYGTRMAQVYLRSYPEAVRSVVIDAVAPTRLRLGSEHALKLDQALDRLFETCLQSEACAEQFPGVDQAFDRLIQRYREQTDSLTISHPRTGLGVPVEFGDETLASSLRFLAYNPLTQMIIPYLVHEADSTGSPARLASQAMIVSDEMSSQIALGLNFAVGCSEDWPEWPRDLPVEDTLLGNMMLEFYDTVCAWWPAGAVAEDFFEPFDSDKPILILSGELDPVTPPEYGEEAAEQFSNSLHLVGPGLGHTVMSHPCFSGIIRQFIDSASLDDLSIECIDTLGANPFFIDLLGPRP</sequence>
<reference evidence="5 6" key="1">
    <citation type="submission" date="2015-07" db="EMBL/GenBank/DDBJ databases">
        <authorList>
            <person name="Noorani M."/>
        </authorList>
    </citation>
    <scope>NUCLEOTIDE SEQUENCE [LARGE SCALE GENOMIC DNA]</scope>
    <source>
        <strain evidence="5 6">KCTC 42284</strain>
    </source>
</reference>
<accession>A0A0K0Y0E0</accession>
<dbReference type="PANTHER" id="PTHR43248">
    <property type="entry name" value="2-SUCCINYL-6-HYDROXY-2,4-CYCLOHEXADIENE-1-CARBOXYLATE SYNTHASE"/>
    <property type="match status" value="1"/>
</dbReference>
<organism evidence="5 6">
    <name type="scientific">Wenzhouxiangella marina</name>
    <dbReference type="NCBI Taxonomy" id="1579979"/>
    <lineage>
        <taxon>Bacteria</taxon>
        <taxon>Pseudomonadati</taxon>
        <taxon>Pseudomonadota</taxon>
        <taxon>Gammaproteobacteria</taxon>
        <taxon>Chromatiales</taxon>
        <taxon>Wenzhouxiangellaceae</taxon>
        <taxon>Wenzhouxiangella</taxon>
    </lineage>
</organism>
<dbReference type="Gene3D" id="3.40.50.1820">
    <property type="entry name" value="alpha/beta hydrolase"/>
    <property type="match status" value="1"/>
</dbReference>
<evidence type="ECO:0000256" key="1">
    <source>
        <dbReference type="ARBA" id="ARBA00010088"/>
    </source>
</evidence>
<dbReference type="InterPro" id="IPR000073">
    <property type="entry name" value="AB_hydrolase_1"/>
</dbReference>
<protein>
    <submittedName>
        <fullName evidence="5">Uncharacterized protein</fullName>
    </submittedName>
</protein>
<name>A0A0K0Y0E0_9GAMM</name>
<dbReference type="PRINTS" id="PR00793">
    <property type="entry name" value="PROAMNOPTASE"/>
</dbReference>
<proteinExistence type="inferred from homology"/>
<dbReference type="GO" id="GO:0008233">
    <property type="term" value="F:peptidase activity"/>
    <property type="evidence" value="ECO:0007669"/>
    <property type="project" value="InterPro"/>
</dbReference>
<feature type="domain" description="Peptidase S33 tripeptidyl aminopeptidase-like C-terminal" evidence="4">
    <location>
        <begin position="377"/>
        <end position="468"/>
    </location>
</feature>
<evidence type="ECO:0000313" key="6">
    <source>
        <dbReference type="Proteomes" id="UP000066624"/>
    </source>
</evidence>
<dbReference type="AlphaFoldDB" id="A0A0K0Y0E0"/>
<evidence type="ECO:0000256" key="2">
    <source>
        <dbReference type="ARBA" id="ARBA00022801"/>
    </source>
</evidence>
<comment type="similarity">
    <text evidence="1">Belongs to the peptidase S33 family.</text>
</comment>
<dbReference type="EMBL" id="CP012154">
    <property type="protein sequence ID" value="AKS43331.1"/>
    <property type="molecule type" value="Genomic_DNA"/>
</dbReference>
<dbReference type="PANTHER" id="PTHR43248:SF25">
    <property type="entry name" value="AB HYDROLASE-1 DOMAIN-CONTAINING PROTEIN-RELATED"/>
    <property type="match status" value="1"/>
</dbReference>
<dbReference type="InterPro" id="IPR029058">
    <property type="entry name" value="AB_hydrolase_fold"/>
</dbReference>
<evidence type="ECO:0000313" key="5">
    <source>
        <dbReference type="EMBL" id="AKS43331.1"/>
    </source>
</evidence>
<dbReference type="PATRIC" id="fig|1579979.3.peg.3047"/>
<dbReference type="RefSeq" id="WP_082169800.1">
    <property type="nucleotide sequence ID" value="NZ_CP012154.1"/>
</dbReference>
<evidence type="ECO:0000259" key="3">
    <source>
        <dbReference type="Pfam" id="PF00561"/>
    </source>
</evidence>
<dbReference type="OrthoDB" id="4510475at2"/>
<dbReference type="InterPro" id="IPR002410">
    <property type="entry name" value="Peptidase_S33"/>
</dbReference>
<feature type="domain" description="AB hydrolase-1" evidence="3">
    <location>
        <begin position="83"/>
        <end position="222"/>
    </location>
</feature>
<evidence type="ECO:0000259" key="4">
    <source>
        <dbReference type="Pfam" id="PF08386"/>
    </source>
</evidence>
<dbReference type="InterPro" id="IPR013595">
    <property type="entry name" value="Pept_S33_TAP-like_C"/>
</dbReference>
<dbReference type="InterPro" id="IPR051601">
    <property type="entry name" value="Serine_prot/Carboxylest_S33"/>
</dbReference>
<dbReference type="GO" id="GO:0006508">
    <property type="term" value="P:proteolysis"/>
    <property type="evidence" value="ECO:0007669"/>
    <property type="project" value="InterPro"/>
</dbReference>
<keyword evidence="6" id="KW-1185">Reference proteome</keyword>
<dbReference type="Proteomes" id="UP000066624">
    <property type="component" value="Chromosome"/>
</dbReference>
<dbReference type="STRING" id="1579979.WM2015_2978"/>
<keyword evidence="2" id="KW-0378">Hydrolase</keyword>
<dbReference type="Pfam" id="PF00561">
    <property type="entry name" value="Abhydrolase_1"/>
    <property type="match status" value="1"/>
</dbReference>
<dbReference type="SUPFAM" id="SSF53474">
    <property type="entry name" value="alpha/beta-Hydrolases"/>
    <property type="match status" value="1"/>
</dbReference>
<dbReference type="KEGG" id="wma:WM2015_2978"/>
<gene>
    <name evidence="5" type="ORF">WM2015_2978</name>
</gene>
<dbReference type="Pfam" id="PF08386">
    <property type="entry name" value="Abhydrolase_4"/>
    <property type="match status" value="1"/>
</dbReference>